<dbReference type="SUPFAM" id="SSF53649">
    <property type="entry name" value="Alkaline phosphatase-like"/>
    <property type="match status" value="1"/>
</dbReference>
<keyword evidence="4" id="KW-0106">Calcium</keyword>
<keyword evidence="2" id="KW-0479">Metal-binding</keyword>
<dbReference type="Gene3D" id="3.30.1120.10">
    <property type="match status" value="1"/>
</dbReference>
<evidence type="ECO:0000313" key="6">
    <source>
        <dbReference type="EMBL" id="KRR09760.1"/>
    </source>
</evidence>
<dbReference type="InterPro" id="IPR024607">
    <property type="entry name" value="Sulfatase_CS"/>
</dbReference>
<name>A0A0R3LY91_9BRAD</name>
<dbReference type="RefSeq" id="WP_057835358.1">
    <property type="nucleotide sequence ID" value="NZ_LLXZ01000068.1"/>
</dbReference>
<reference evidence="6 7" key="1">
    <citation type="submission" date="2014-03" db="EMBL/GenBank/DDBJ databases">
        <title>Bradyrhizobium valentinum sp. nov., isolated from effective nodules of Lupinus mariae-josephae, a lupine endemic of basic-lime soils in Eastern Spain.</title>
        <authorList>
            <person name="Duran D."/>
            <person name="Rey L."/>
            <person name="Navarro A."/>
            <person name="Busquets A."/>
            <person name="Imperial J."/>
            <person name="Ruiz-Argueso T."/>
        </authorList>
    </citation>
    <scope>NUCLEOTIDE SEQUENCE [LARGE SCALE GENOMIC DNA]</scope>
    <source>
        <strain evidence="6 7">PAC68</strain>
    </source>
</reference>
<gene>
    <name evidence="6" type="ORF">CQ12_39565</name>
</gene>
<evidence type="ECO:0000256" key="3">
    <source>
        <dbReference type="ARBA" id="ARBA00022801"/>
    </source>
</evidence>
<evidence type="ECO:0000256" key="2">
    <source>
        <dbReference type="ARBA" id="ARBA00022723"/>
    </source>
</evidence>
<dbReference type="InterPro" id="IPR050738">
    <property type="entry name" value="Sulfatase"/>
</dbReference>
<dbReference type="STRING" id="280332.CQ12_39565"/>
<evidence type="ECO:0000259" key="5">
    <source>
        <dbReference type="Pfam" id="PF00884"/>
    </source>
</evidence>
<dbReference type="Proteomes" id="UP000050863">
    <property type="component" value="Unassembled WGS sequence"/>
</dbReference>
<proteinExistence type="inferred from homology"/>
<dbReference type="Gene3D" id="3.40.720.10">
    <property type="entry name" value="Alkaline Phosphatase, subunit A"/>
    <property type="match status" value="1"/>
</dbReference>
<dbReference type="PANTHER" id="PTHR42693">
    <property type="entry name" value="ARYLSULFATASE FAMILY MEMBER"/>
    <property type="match status" value="1"/>
</dbReference>
<feature type="domain" description="Sulfatase N-terminal" evidence="5">
    <location>
        <begin position="10"/>
        <end position="322"/>
    </location>
</feature>
<dbReference type="OrthoDB" id="9795675at2"/>
<sequence length="436" mass="48703">MPQHRNTDRPNIIFIVADDLGSADLGCYGGSSVSPNLDRLASEGLRFTRGYSNSPVCSPARFAMITGRWQYRLRGAAEEPLGGRRSTTLGLPPEHPTLPSLLRKGGYSTALMGKWHLGSAPAFGPLLSGYEEFFGPMGGGVDYFSHVGFSGVRDLWEGDRESAEQGYLTDLITRRAVEYVQRKRDRPFFLSVHYTAPHWPWETRDDAEESQRIGADIAHLDGGSVETYLRMISHMDEGIGQIVAAIPEAQYDNTLVVFVSDNGGERFSNNWPFIGGKMDALEGGIRIPQIAWWPRGIAAGSNSALPTLTMDWMPTMLEIAGVQPDPDYPPDGMSLLPLFADTGWNPARDLHWRVKHRLQASTVSGRWKYLRVDGHEYLFDVVADGRERANLAKRYPQRLVEMRQSWEAWARTMPGIPDDAAVSLLWDESDMPRPTH</sequence>
<comment type="similarity">
    <text evidence="1">Belongs to the sulfatase family.</text>
</comment>
<dbReference type="InterPro" id="IPR017850">
    <property type="entry name" value="Alkaline_phosphatase_core_sf"/>
</dbReference>
<keyword evidence="3" id="KW-0378">Hydrolase</keyword>
<evidence type="ECO:0000256" key="4">
    <source>
        <dbReference type="ARBA" id="ARBA00022837"/>
    </source>
</evidence>
<dbReference type="EMBL" id="LLXZ01000068">
    <property type="protein sequence ID" value="KRR09760.1"/>
    <property type="molecule type" value="Genomic_DNA"/>
</dbReference>
<dbReference type="PANTHER" id="PTHR42693:SF53">
    <property type="entry name" value="ENDO-4-O-SULFATASE"/>
    <property type="match status" value="1"/>
</dbReference>
<evidence type="ECO:0000313" key="7">
    <source>
        <dbReference type="Proteomes" id="UP000050863"/>
    </source>
</evidence>
<dbReference type="GO" id="GO:0004065">
    <property type="term" value="F:arylsulfatase activity"/>
    <property type="evidence" value="ECO:0007669"/>
    <property type="project" value="TreeGrafter"/>
</dbReference>
<accession>A0A0R3LY91</accession>
<dbReference type="AlphaFoldDB" id="A0A0R3LY91"/>
<dbReference type="PROSITE" id="PS00523">
    <property type="entry name" value="SULFATASE_1"/>
    <property type="match status" value="1"/>
</dbReference>
<dbReference type="Pfam" id="PF00884">
    <property type="entry name" value="Sulfatase"/>
    <property type="match status" value="1"/>
</dbReference>
<keyword evidence="7" id="KW-1185">Reference proteome</keyword>
<protein>
    <submittedName>
        <fullName evidence="6">Twin-arginine translocation pathway signal protein</fullName>
    </submittedName>
</protein>
<comment type="caution">
    <text evidence="6">The sequence shown here is derived from an EMBL/GenBank/DDBJ whole genome shotgun (WGS) entry which is preliminary data.</text>
</comment>
<dbReference type="GO" id="GO:0046872">
    <property type="term" value="F:metal ion binding"/>
    <property type="evidence" value="ECO:0007669"/>
    <property type="project" value="UniProtKB-KW"/>
</dbReference>
<evidence type="ECO:0000256" key="1">
    <source>
        <dbReference type="ARBA" id="ARBA00008779"/>
    </source>
</evidence>
<organism evidence="6 7">
    <name type="scientific">Bradyrhizobium jicamae</name>
    <dbReference type="NCBI Taxonomy" id="280332"/>
    <lineage>
        <taxon>Bacteria</taxon>
        <taxon>Pseudomonadati</taxon>
        <taxon>Pseudomonadota</taxon>
        <taxon>Alphaproteobacteria</taxon>
        <taxon>Hyphomicrobiales</taxon>
        <taxon>Nitrobacteraceae</taxon>
        <taxon>Bradyrhizobium</taxon>
    </lineage>
</organism>
<dbReference type="InterPro" id="IPR000917">
    <property type="entry name" value="Sulfatase_N"/>
</dbReference>